<organism evidence="1 2">
    <name type="scientific">Acinetobacter qingfengensis</name>
    <dbReference type="NCBI Taxonomy" id="1262585"/>
    <lineage>
        <taxon>Bacteria</taxon>
        <taxon>Pseudomonadati</taxon>
        <taxon>Pseudomonadota</taxon>
        <taxon>Gammaproteobacteria</taxon>
        <taxon>Moraxellales</taxon>
        <taxon>Moraxellaceae</taxon>
        <taxon>Acinetobacter</taxon>
    </lineage>
</organism>
<evidence type="ECO:0000313" key="2">
    <source>
        <dbReference type="Proteomes" id="UP000185895"/>
    </source>
</evidence>
<gene>
    <name evidence="1" type="ORF">BJI46_12445</name>
</gene>
<proteinExistence type="predicted"/>
<accession>A0A1E7RA69</accession>
<reference evidence="1 2" key="1">
    <citation type="submission" date="2016-09" db="EMBL/GenBank/DDBJ databases">
        <authorList>
            <person name="Capua I."/>
            <person name="De Benedictis P."/>
            <person name="Joannis T."/>
            <person name="Lombin L.H."/>
            <person name="Cattoli G."/>
        </authorList>
    </citation>
    <scope>NUCLEOTIDE SEQUENCE [LARGE SCALE GENOMIC DNA]</scope>
    <source>
        <strain evidence="1 2">ANC 4671</strain>
    </source>
</reference>
<sequence length="144" mass="16503">MYSQYTGVIAIYKDKNGKQQNFKLGDQSKPLTLKHTYQTQNSAENAAYREYNRIRETNNQPLVEKPKKEKKAPLTKAEKAAKLKNKYASYTGVKTWYKGSNGKDQVVVLGGQSKPLIKEHVYVSKKSADAWAKREYQKIQNAKK</sequence>
<dbReference type="AlphaFoldDB" id="A0A1E7RA69"/>
<protein>
    <submittedName>
        <fullName evidence="1">Uncharacterized protein</fullName>
    </submittedName>
</protein>
<evidence type="ECO:0000313" key="1">
    <source>
        <dbReference type="EMBL" id="OEY96181.1"/>
    </source>
</evidence>
<keyword evidence="2" id="KW-1185">Reference proteome</keyword>
<dbReference type="STRING" id="1262585.BJI46_12445"/>
<comment type="caution">
    <text evidence="1">The sequence shown here is derived from an EMBL/GenBank/DDBJ whole genome shotgun (WGS) entry which is preliminary data.</text>
</comment>
<dbReference type="RefSeq" id="WP_070069783.1">
    <property type="nucleotide sequence ID" value="NZ_MKKK01000021.1"/>
</dbReference>
<dbReference type="Proteomes" id="UP000185895">
    <property type="component" value="Unassembled WGS sequence"/>
</dbReference>
<dbReference type="EMBL" id="MKKK01000021">
    <property type="protein sequence ID" value="OEY96181.1"/>
    <property type="molecule type" value="Genomic_DNA"/>
</dbReference>
<name>A0A1E7RA69_9GAMM</name>